<dbReference type="GeneID" id="104707554"/>
<evidence type="ECO:0000313" key="2">
    <source>
        <dbReference type="RefSeq" id="XP_019084328.1"/>
    </source>
</evidence>
<evidence type="ECO:0000313" key="1">
    <source>
        <dbReference type="Proteomes" id="UP000694864"/>
    </source>
</evidence>
<reference evidence="1" key="1">
    <citation type="journal article" date="2014" name="Nat. Commun.">
        <title>The emerging biofuel crop Camelina sativa retains a highly undifferentiated hexaploid genome structure.</title>
        <authorList>
            <person name="Kagale S."/>
            <person name="Koh C."/>
            <person name="Nixon J."/>
            <person name="Bollina V."/>
            <person name="Clarke W.E."/>
            <person name="Tuteja R."/>
            <person name="Spillane C."/>
            <person name="Robinson S.J."/>
            <person name="Links M.G."/>
            <person name="Clarke C."/>
            <person name="Higgins E.E."/>
            <person name="Huebert T."/>
            <person name="Sharpe A.G."/>
            <person name="Parkin I.A."/>
        </authorList>
    </citation>
    <scope>NUCLEOTIDE SEQUENCE [LARGE SCALE GENOMIC DNA]</scope>
    <source>
        <strain evidence="1">cv. DH55</strain>
    </source>
</reference>
<proteinExistence type="predicted"/>
<name>A0ABM1QC40_CAMSA</name>
<reference evidence="2" key="2">
    <citation type="submission" date="2025-08" db="UniProtKB">
        <authorList>
            <consortium name="RefSeq"/>
        </authorList>
    </citation>
    <scope>IDENTIFICATION</scope>
    <source>
        <tissue evidence="2">Leaf</tissue>
    </source>
</reference>
<dbReference type="RefSeq" id="XP_019084328.1">
    <property type="nucleotide sequence ID" value="XM_019228783.1"/>
</dbReference>
<gene>
    <name evidence="2" type="primary">LOC104707554</name>
</gene>
<sequence>MSFKSGGERHGSYYEMIKLHQERRDPRISRMFDATYVGDGVPVVCDKICYFMAMMATIYDTLA</sequence>
<organism evidence="1 2">
    <name type="scientific">Camelina sativa</name>
    <name type="common">False flax</name>
    <name type="synonym">Myagrum sativum</name>
    <dbReference type="NCBI Taxonomy" id="90675"/>
    <lineage>
        <taxon>Eukaryota</taxon>
        <taxon>Viridiplantae</taxon>
        <taxon>Streptophyta</taxon>
        <taxon>Embryophyta</taxon>
        <taxon>Tracheophyta</taxon>
        <taxon>Spermatophyta</taxon>
        <taxon>Magnoliopsida</taxon>
        <taxon>eudicotyledons</taxon>
        <taxon>Gunneridae</taxon>
        <taxon>Pentapetalae</taxon>
        <taxon>rosids</taxon>
        <taxon>malvids</taxon>
        <taxon>Brassicales</taxon>
        <taxon>Brassicaceae</taxon>
        <taxon>Camelineae</taxon>
        <taxon>Camelina</taxon>
    </lineage>
</organism>
<protein>
    <submittedName>
        <fullName evidence="2">Uncharacterized protein LOC104707554</fullName>
    </submittedName>
</protein>
<dbReference type="Proteomes" id="UP000694864">
    <property type="component" value="Chromosome 8"/>
</dbReference>
<keyword evidence="1" id="KW-1185">Reference proteome</keyword>
<accession>A0ABM1QC40</accession>